<organism evidence="2 3">
    <name type="scientific">Gracilibacillus boraciitolerans JCM 21714</name>
    <dbReference type="NCBI Taxonomy" id="1298598"/>
    <lineage>
        <taxon>Bacteria</taxon>
        <taxon>Bacillati</taxon>
        <taxon>Bacillota</taxon>
        <taxon>Bacilli</taxon>
        <taxon>Bacillales</taxon>
        <taxon>Bacillaceae</taxon>
        <taxon>Gracilibacillus</taxon>
    </lineage>
</organism>
<dbReference type="InterPro" id="IPR014756">
    <property type="entry name" value="Ig_E-set"/>
</dbReference>
<dbReference type="EMBL" id="BAVS01000012">
    <property type="protein sequence ID" value="GAE93392.1"/>
    <property type="molecule type" value="Genomic_DNA"/>
</dbReference>
<dbReference type="Pfam" id="PF02903">
    <property type="entry name" value="Alpha-amylase_N"/>
    <property type="match status" value="1"/>
</dbReference>
<dbReference type="Gene3D" id="3.20.20.80">
    <property type="entry name" value="Glycosidases"/>
    <property type="match status" value="1"/>
</dbReference>
<dbReference type="STRING" id="1298598.JCM21714_2472"/>
<sequence>MHVEAILHRPINQFAYSYNEETIHLQLQTKKDDIDKVVLIYGDPYHMEDGHWQYNKKEMIFSGTDSYYDYWHIAVKPAYKRLRYGFQCEAANQESVIITERGNFKTMTDDIGNFFCFPYLHEVDIFQAPDWVKDTVWYQIFPERFANGDASLNPEGTLPWGKC</sequence>
<feature type="domain" description="Glycoside hydrolase family 13 N-terminal Ig-like" evidence="1">
    <location>
        <begin position="1"/>
        <end position="121"/>
    </location>
</feature>
<dbReference type="Proteomes" id="UP000019102">
    <property type="component" value="Unassembled WGS sequence"/>
</dbReference>
<accession>W4VJJ7</accession>
<protein>
    <submittedName>
        <fullName evidence="2">Neopullulanase</fullName>
    </submittedName>
</protein>
<dbReference type="GO" id="GO:0004553">
    <property type="term" value="F:hydrolase activity, hydrolyzing O-glycosyl compounds"/>
    <property type="evidence" value="ECO:0007669"/>
    <property type="project" value="InterPro"/>
</dbReference>
<dbReference type="InterPro" id="IPR017853">
    <property type="entry name" value="GH"/>
</dbReference>
<gene>
    <name evidence="2" type="ORF">JCM21714_2472</name>
</gene>
<dbReference type="InterPro" id="IPR013783">
    <property type="entry name" value="Ig-like_fold"/>
</dbReference>
<dbReference type="SUPFAM" id="SSF81296">
    <property type="entry name" value="E set domains"/>
    <property type="match status" value="1"/>
</dbReference>
<reference evidence="2 3" key="1">
    <citation type="journal article" date="2014" name="Genome Announc.">
        <title>Draft Genome Sequence of the Boron-Tolerant and Moderately Halotolerant Bacterium Gracilibacillus boraciitolerans JCM 21714T.</title>
        <authorList>
            <person name="Ahmed I."/>
            <person name="Oshima K."/>
            <person name="Suda W."/>
            <person name="Kitamura K."/>
            <person name="Iida T."/>
            <person name="Ohmori Y."/>
            <person name="Fujiwara T."/>
            <person name="Hattori M."/>
            <person name="Ohkuma M."/>
        </authorList>
    </citation>
    <scope>NUCLEOTIDE SEQUENCE [LARGE SCALE GENOMIC DNA]</scope>
    <source>
        <strain evidence="2 3">JCM 21714</strain>
    </source>
</reference>
<dbReference type="eggNOG" id="COG0366">
    <property type="taxonomic scope" value="Bacteria"/>
</dbReference>
<dbReference type="InterPro" id="IPR004185">
    <property type="entry name" value="Glyco_hydro_13_lg-like_dom"/>
</dbReference>
<keyword evidence="3" id="KW-1185">Reference proteome</keyword>
<dbReference type="Gene3D" id="2.60.40.10">
    <property type="entry name" value="Immunoglobulins"/>
    <property type="match status" value="1"/>
</dbReference>
<evidence type="ECO:0000313" key="3">
    <source>
        <dbReference type="Proteomes" id="UP000019102"/>
    </source>
</evidence>
<name>W4VJJ7_9BACI</name>
<evidence type="ECO:0000259" key="1">
    <source>
        <dbReference type="Pfam" id="PF02903"/>
    </source>
</evidence>
<dbReference type="GO" id="GO:0005975">
    <property type="term" value="P:carbohydrate metabolic process"/>
    <property type="evidence" value="ECO:0007669"/>
    <property type="project" value="InterPro"/>
</dbReference>
<comment type="caution">
    <text evidence="2">The sequence shown here is derived from an EMBL/GenBank/DDBJ whole genome shotgun (WGS) entry which is preliminary data.</text>
</comment>
<proteinExistence type="predicted"/>
<evidence type="ECO:0000313" key="2">
    <source>
        <dbReference type="EMBL" id="GAE93392.1"/>
    </source>
</evidence>
<dbReference type="AlphaFoldDB" id="W4VJJ7"/>
<dbReference type="CDD" id="cd02857">
    <property type="entry name" value="E_set_CDase_PDE_N"/>
    <property type="match status" value="1"/>
</dbReference>
<dbReference type="SUPFAM" id="SSF51445">
    <property type="entry name" value="(Trans)glycosidases"/>
    <property type="match status" value="1"/>
</dbReference>